<dbReference type="RefSeq" id="WP_307352910.1">
    <property type="nucleotide sequence ID" value="NZ_JAUSVS010000014.1"/>
</dbReference>
<evidence type="ECO:0000313" key="9">
    <source>
        <dbReference type="Proteomes" id="UP001228905"/>
    </source>
</evidence>
<proteinExistence type="inferred from homology"/>
<dbReference type="PROSITE" id="PS00202">
    <property type="entry name" value="RUBREDOXIN"/>
    <property type="match status" value="1"/>
</dbReference>
<evidence type="ECO:0000256" key="4">
    <source>
        <dbReference type="ARBA" id="ARBA00022982"/>
    </source>
</evidence>
<dbReference type="EMBL" id="JAUSVS010000014">
    <property type="protein sequence ID" value="MDQ0466769.1"/>
    <property type="molecule type" value="Genomic_DNA"/>
</dbReference>
<comment type="caution">
    <text evidence="8">The sequence shown here is derived from an EMBL/GenBank/DDBJ whole genome shotgun (WGS) entry which is preliminary data.</text>
</comment>
<sequence length="61" mass="6783">MDELPYKTWQCRTCGYIYDEAVGASDEGLAPGTRWADVPASWVCPDCGTPKSDFDMGELEF</sequence>
<dbReference type="InterPro" id="IPR024935">
    <property type="entry name" value="Rubredoxin_dom"/>
</dbReference>
<dbReference type="CDD" id="cd00730">
    <property type="entry name" value="rubredoxin"/>
    <property type="match status" value="1"/>
</dbReference>
<reference evidence="8 9" key="1">
    <citation type="submission" date="2023-07" db="EMBL/GenBank/DDBJ databases">
        <title>Genomic Encyclopedia of Type Strains, Phase IV (KMG-IV): sequencing the most valuable type-strain genomes for metagenomic binning, comparative biology and taxonomic classification.</title>
        <authorList>
            <person name="Goeker M."/>
        </authorList>
    </citation>
    <scope>NUCLEOTIDE SEQUENCE [LARGE SCALE GENOMIC DNA]</scope>
    <source>
        <strain evidence="8 9">DSM 18695</strain>
    </source>
</reference>
<keyword evidence="2 6" id="KW-0813">Transport</keyword>
<comment type="similarity">
    <text evidence="1 6">Belongs to the rubredoxin family.</text>
</comment>
<dbReference type="PIRSF" id="PIRSF000071">
    <property type="entry name" value="Rubredoxin"/>
    <property type="match status" value="1"/>
</dbReference>
<dbReference type="InterPro" id="IPR018527">
    <property type="entry name" value="Rubredoxin_Fe_BS"/>
</dbReference>
<dbReference type="PANTHER" id="PTHR47627">
    <property type="entry name" value="RUBREDOXIN"/>
    <property type="match status" value="1"/>
</dbReference>
<keyword evidence="9" id="KW-1185">Reference proteome</keyword>
<protein>
    <recommendedName>
        <fullName evidence="6">Rubredoxin</fullName>
    </recommendedName>
</protein>
<evidence type="ECO:0000313" key="8">
    <source>
        <dbReference type="EMBL" id="MDQ0466769.1"/>
    </source>
</evidence>
<evidence type="ECO:0000259" key="7">
    <source>
        <dbReference type="PROSITE" id="PS50903"/>
    </source>
</evidence>
<evidence type="ECO:0000256" key="6">
    <source>
        <dbReference type="PIRNR" id="PIRNR000071"/>
    </source>
</evidence>
<evidence type="ECO:0000256" key="5">
    <source>
        <dbReference type="ARBA" id="ARBA00023004"/>
    </source>
</evidence>
<accession>A0ABU0J0F4</accession>
<keyword evidence="3 6" id="KW-0479">Metal-binding</keyword>
<dbReference type="InterPro" id="IPR050526">
    <property type="entry name" value="Rubredoxin_ET"/>
</dbReference>
<dbReference type="PANTHER" id="PTHR47627:SF1">
    <property type="entry name" value="RUBREDOXIN-1-RELATED"/>
    <property type="match status" value="1"/>
</dbReference>
<keyword evidence="4 6" id="KW-0249">Electron transport</keyword>
<dbReference type="PROSITE" id="PS50903">
    <property type="entry name" value="RUBREDOXIN_LIKE"/>
    <property type="match status" value="1"/>
</dbReference>
<dbReference type="PRINTS" id="PR00163">
    <property type="entry name" value="RUBREDOXIN"/>
</dbReference>
<dbReference type="Proteomes" id="UP001228905">
    <property type="component" value="Unassembled WGS sequence"/>
</dbReference>
<gene>
    <name evidence="8" type="ORF">QO010_004565</name>
</gene>
<organism evidence="8 9">
    <name type="scientific">Caulobacter ginsengisoli</name>
    <dbReference type="NCBI Taxonomy" id="400775"/>
    <lineage>
        <taxon>Bacteria</taxon>
        <taxon>Pseudomonadati</taxon>
        <taxon>Pseudomonadota</taxon>
        <taxon>Alphaproteobacteria</taxon>
        <taxon>Caulobacterales</taxon>
        <taxon>Caulobacteraceae</taxon>
        <taxon>Caulobacter</taxon>
    </lineage>
</organism>
<evidence type="ECO:0000256" key="1">
    <source>
        <dbReference type="ARBA" id="ARBA00005337"/>
    </source>
</evidence>
<keyword evidence="5 6" id="KW-0408">Iron</keyword>
<dbReference type="InterPro" id="IPR024934">
    <property type="entry name" value="Rubredoxin-like_dom"/>
</dbReference>
<name>A0ABU0J0F4_9CAUL</name>
<comment type="cofactor">
    <cofactor evidence="6">
        <name>Fe(3+)</name>
        <dbReference type="ChEBI" id="CHEBI:29034"/>
    </cofactor>
    <text evidence="6">Binds 1 Fe(3+) ion per subunit.</text>
</comment>
<dbReference type="Pfam" id="PF00301">
    <property type="entry name" value="Rubredoxin"/>
    <property type="match status" value="1"/>
</dbReference>
<feature type="domain" description="Rubredoxin-like" evidence="7">
    <location>
        <begin position="6"/>
        <end position="57"/>
    </location>
</feature>
<evidence type="ECO:0000256" key="2">
    <source>
        <dbReference type="ARBA" id="ARBA00022448"/>
    </source>
</evidence>
<dbReference type="SUPFAM" id="SSF57802">
    <property type="entry name" value="Rubredoxin-like"/>
    <property type="match status" value="1"/>
</dbReference>
<dbReference type="InterPro" id="IPR024922">
    <property type="entry name" value="Rubredoxin"/>
</dbReference>
<evidence type="ECO:0000256" key="3">
    <source>
        <dbReference type="ARBA" id="ARBA00022723"/>
    </source>
</evidence>
<dbReference type="Gene3D" id="2.20.28.10">
    <property type="match status" value="1"/>
</dbReference>